<evidence type="ECO:0000313" key="1">
    <source>
        <dbReference type="EMBL" id="TPX76753.1"/>
    </source>
</evidence>
<comment type="caution">
    <text evidence="1">The sequence shown here is derived from an EMBL/GenBank/DDBJ whole genome shotgun (WGS) entry which is preliminary data.</text>
</comment>
<accession>A0A507FKF8</accession>
<dbReference type="AlphaFoldDB" id="A0A507FKF8"/>
<proteinExistence type="predicted"/>
<name>A0A507FKF8_9FUNG</name>
<organism evidence="1 2">
    <name type="scientific">Chytriomyces confervae</name>
    <dbReference type="NCBI Taxonomy" id="246404"/>
    <lineage>
        <taxon>Eukaryota</taxon>
        <taxon>Fungi</taxon>
        <taxon>Fungi incertae sedis</taxon>
        <taxon>Chytridiomycota</taxon>
        <taxon>Chytridiomycota incertae sedis</taxon>
        <taxon>Chytridiomycetes</taxon>
        <taxon>Chytridiales</taxon>
        <taxon>Chytriomycetaceae</taxon>
        <taxon>Chytriomyces</taxon>
    </lineage>
</organism>
<evidence type="ECO:0000313" key="2">
    <source>
        <dbReference type="Proteomes" id="UP000320333"/>
    </source>
</evidence>
<dbReference type="Proteomes" id="UP000320333">
    <property type="component" value="Unassembled WGS sequence"/>
</dbReference>
<gene>
    <name evidence="1" type="ORF">CcCBS67573_g01957</name>
</gene>
<protein>
    <submittedName>
        <fullName evidence="1">Uncharacterized protein</fullName>
    </submittedName>
</protein>
<sequence>HHRYRDHLLPHVPQHCEEALHARIESSSGPARWIAGATSISEHVPNERYYMLLLCTTGRGCYPSSVWCAGFSECGVGVRVPDCTRHSGDTVSDTVLCACSEAGNDADGSLEVDTYKTVFSERTNRLRFELKLNNSNPQICTFFQSSAIVSRGLFTIHGAAYY</sequence>
<dbReference type="EMBL" id="QEAP01000037">
    <property type="protein sequence ID" value="TPX76753.1"/>
    <property type="molecule type" value="Genomic_DNA"/>
</dbReference>
<feature type="non-terminal residue" evidence="1">
    <location>
        <position position="1"/>
    </location>
</feature>
<keyword evidence="2" id="KW-1185">Reference proteome</keyword>
<reference evidence="1 2" key="1">
    <citation type="journal article" date="2019" name="Sci. Rep.">
        <title>Comparative genomics of chytrid fungi reveal insights into the obligate biotrophic and pathogenic lifestyle of Synchytrium endobioticum.</title>
        <authorList>
            <person name="van de Vossenberg B.T.L.H."/>
            <person name="Warris S."/>
            <person name="Nguyen H.D.T."/>
            <person name="van Gent-Pelzer M.P.E."/>
            <person name="Joly D.L."/>
            <person name="van de Geest H.C."/>
            <person name="Bonants P.J.M."/>
            <person name="Smith D.S."/>
            <person name="Levesque C.A."/>
            <person name="van der Lee T.A.J."/>
        </authorList>
    </citation>
    <scope>NUCLEOTIDE SEQUENCE [LARGE SCALE GENOMIC DNA]</scope>
    <source>
        <strain evidence="1 2">CBS 675.73</strain>
    </source>
</reference>